<evidence type="ECO:0000256" key="1">
    <source>
        <dbReference type="HAMAP-Rule" id="MF_00691"/>
    </source>
</evidence>
<dbReference type="NCBIfam" id="NF003816">
    <property type="entry name" value="PRK05406.1-5"/>
    <property type="match status" value="1"/>
</dbReference>
<dbReference type="InterPro" id="IPR011330">
    <property type="entry name" value="Glyco_hydro/deAcase_b/a-brl"/>
</dbReference>
<dbReference type="CDD" id="cd10787">
    <property type="entry name" value="LamB_YcsF_like"/>
    <property type="match status" value="1"/>
</dbReference>
<comment type="subunit">
    <text evidence="1">Forms a complex composed of PxpA, PxpB and PxpC.</text>
</comment>
<dbReference type="Proteomes" id="UP000709351">
    <property type="component" value="Unassembled WGS sequence"/>
</dbReference>
<comment type="caution">
    <text evidence="2">The sequence shown here is derived from an EMBL/GenBank/DDBJ whole genome shotgun (WGS) entry which is preliminary data.</text>
</comment>
<dbReference type="GO" id="GO:0005524">
    <property type="term" value="F:ATP binding"/>
    <property type="evidence" value="ECO:0007669"/>
    <property type="project" value="UniProtKB-UniRule"/>
</dbReference>
<dbReference type="Pfam" id="PF03746">
    <property type="entry name" value="LamB_YcsF"/>
    <property type="match status" value="1"/>
</dbReference>
<dbReference type="EMBL" id="JABZRD010000507">
    <property type="protein sequence ID" value="MBF1284411.1"/>
    <property type="molecule type" value="Genomic_DNA"/>
</dbReference>
<dbReference type="NCBIfam" id="NF003814">
    <property type="entry name" value="PRK05406.1-3"/>
    <property type="match status" value="1"/>
</dbReference>
<dbReference type="HAMAP" id="MF_00691">
    <property type="entry name" value="PxpA"/>
    <property type="match status" value="1"/>
</dbReference>
<dbReference type="AlphaFoldDB" id="A0A930DSP5"/>
<dbReference type="PANTHER" id="PTHR30292">
    <property type="entry name" value="UNCHARACTERIZED PROTEIN YBGL-RELATED"/>
    <property type="match status" value="1"/>
</dbReference>
<proteinExistence type="inferred from homology"/>
<comment type="function">
    <text evidence="1">Catalyzes the cleavage of 5-oxoproline to form L-glutamate coupled to the hydrolysis of ATP to ADP and inorganic phosphate.</text>
</comment>
<dbReference type="EC" id="3.5.2.9" evidence="1"/>
<reference evidence="2" key="1">
    <citation type="submission" date="2020-04" db="EMBL/GenBank/DDBJ databases">
        <title>Deep metagenomics examines the oral microbiome during advanced dental caries in children, revealing novel taxa and co-occurrences with host molecules.</title>
        <authorList>
            <person name="Baker J.L."/>
            <person name="Morton J.T."/>
            <person name="Dinis M."/>
            <person name="Alvarez R."/>
            <person name="Tran N.C."/>
            <person name="Knight R."/>
            <person name="Edlund A."/>
        </authorList>
    </citation>
    <scope>NUCLEOTIDE SEQUENCE</scope>
    <source>
        <strain evidence="2">JCVI_24_bin.2</strain>
    </source>
</reference>
<comment type="catalytic activity">
    <reaction evidence="1">
        <text>5-oxo-L-proline + ATP + 2 H2O = L-glutamate + ADP + phosphate + H(+)</text>
        <dbReference type="Rhea" id="RHEA:10348"/>
        <dbReference type="ChEBI" id="CHEBI:15377"/>
        <dbReference type="ChEBI" id="CHEBI:15378"/>
        <dbReference type="ChEBI" id="CHEBI:29985"/>
        <dbReference type="ChEBI" id="CHEBI:30616"/>
        <dbReference type="ChEBI" id="CHEBI:43474"/>
        <dbReference type="ChEBI" id="CHEBI:58402"/>
        <dbReference type="ChEBI" id="CHEBI:456216"/>
        <dbReference type="EC" id="3.5.2.9"/>
    </reaction>
</comment>
<dbReference type="InterPro" id="IPR005501">
    <property type="entry name" value="LamB/YcsF/PxpA-like"/>
</dbReference>
<sequence length="252" mass="27254">MKVDLNADVGESYGRYTLGLDEELIPLISSANIACGFHAGDPVVLEKTVGICEKAGTAIGAHPGFPDLQGFGRRNMNLSPKEVKAMMLYQIGAVDAFLHKNGGKLQHVKPHGALYNMAAKDENLAKAICEAVQEYDKSLIILAQSSGALYKEAVKLGLPVRAEVFMDRAYEEDGSLVARSKEGAMITDENLAIERVLSMILKGRVQAISGKEIPIQADSVCVHGDGEKALLFVKKLREALTENGVEIRKLCE</sequence>
<dbReference type="SUPFAM" id="SSF88713">
    <property type="entry name" value="Glycoside hydrolase/deacetylase"/>
    <property type="match status" value="1"/>
</dbReference>
<keyword evidence="1" id="KW-0547">Nucleotide-binding</keyword>
<gene>
    <name evidence="1" type="primary">pxpA</name>
    <name evidence="2" type="ORF">HXM93_07785</name>
</gene>
<evidence type="ECO:0000313" key="2">
    <source>
        <dbReference type="EMBL" id="MBF1284411.1"/>
    </source>
</evidence>
<keyword evidence="1" id="KW-0378">Hydrolase</keyword>
<evidence type="ECO:0000313" key="3">
    <source>
        <dbReference type="Proteomes" id="UP000709351"/>
    </source>
</evidence>
<organism evidence="2 3">
    <name type="scientific">Oribacterium parvum</name>
    <dbReference type="NCBI Taxonomy" id="1501329"/>
    <lineage>
        <taxon>Bacteria</taxon>
        <taxon>Bacillati</taxon>
        <taxon>Bacillota</taxon>
        <taxon>Clostridia</taxon>
        <taxon>Lachnospirales</taxon>
        <taxon>Lachnospiraceae</taxon>
        <taxon>Oribacterium</taxon>
    </lineage>
</organism>
<dbReference type="GO" id="GO:0005975">
    <property type="term" value="P:carbohydrate metabolic process"/>
    <property type="evidence" value="ECO:0007669"/>
    <property type="project" value="InterPro"/>
</dbReference>
<protein>
    <recommendedName>
        <fullName evidence="1">5-oxoprolinase subunit A</fullName>
        <shortName evidence="1">5-OPase subunit A</shortName>
        <ecNumber evidence="1">3.5.2.9</ecNumber>
    </recommendedName>
    <alternativeName>
        <fullName evidence="1">5-oxoprolinase (ATP-hydrolyzing) subunit A</fullName>
    </alternativeName>
</protein>
<dbReference type="GO" id="GO:0017168">
    <property type="term" value="F:5-oxoprolinase (ATP-hydrolyzing) activity"/>
    <property type="evidence" value="ECO:0007669"/>
    <property type="project" value="UniProtKB-UniRule"/>
</dbReference>
<name>A0A930DSP5_9FIRM</name>
<comment type="similarity">
    <text evidence="1">Belongs to the LamB/PxpA family.</text>
</comment>
<dbReference type="PANTHER" id="PTHR30292:SF0">
    <property type="entry name" value="5-OXOPROLINASE SUBUNIT A"/>
    <property type="match status" value="1"/>
</dbReference>
<keyword evidence="1" id="KW-0067">ATP-binding</keyword>
<accession>A0A930DSP5</accession>
<dbReference type="Gene3D" id="3.20.20.370">
    <property type="entry name" value="Glycoside hydrolase/deacetylase"/>
    <property type="match status" value="1"/>
</dbReference>